<protein>
    <submittedName>
        <fullName evidence="4">WW domain binding protein 11-domain-containing protein</fullName>
    </submittedName>
</protein>
<evidence type="ECO:0000313" key="5">
    <source>
        <dbReference type="Proteomes" id="UP000308652"/>
    </source>
</evidence>
<dbReference type="AlphaFoldDB" id="A0A5C3MBE4"/>
<feature type="region of interest" description="Disordered" evidence="2">
    <location>
        <begin position="416"/>
        <end position="452"/>
    </location>
</feature>
<dbReference type="Pfam" id="PF09429">
    <property type="entry name" value="Wbp11"/>
    <property type="match status" value="1"/>
</dbReference>
<sequence>MGKKTLNPADAYRKALRKKELKKNKTDRSKARDFALVKKDTRDIEDEIQKLEADSADSARLAELKAELEKINRKKAEYVEEHPDQRRLVYRPRRTDGEKEQEEQLILRKRNKFDKNGLPRHPERSIYYDPVMNPYGVAPPGMPYLERALLPGEIDSDEEMDDGEDSDVPMPPGLPPGTEHVDDDDDIPMPDGPPPGQEDEASTSELPPLPPLPPSAPMPPGPPPPGFIGSPLPPPPPLGFPQGMAFPPPPPGFPTSSVPPPPPGFPMASSSLPPPPSLPGWAGNFPPPPPPPGFPQQMAQGYPPPPGFPNFPPPGFVQNVMPPPPPGFFPRRNQSTASMQDPLSSVPHQTFQAHRATQLTNLQPSGSRLSSAPGASHPSLPPKPTAAADMAAATVIAAPQLRDLKKEATAFVPSALKRKRGGAPGSSTKIDAAPSVSSEADAEDKPAAGPVRPDLVSALKSQFGPVPNAAPIGNKVKEAKVDDYAKFVEEMGDIL</sequence>
<feature type="domain" description="Wbp11/ELF5/Saf1 N-terminal" evidence="3">
    <location>
        <begin position="3"/>
        <end position="72"/>
    </location>
</feature>
<dbReference type="OrthoDB" id="205569at2759"/>
<organism evidence="4 5">
    <name type="scientific">Crucibulum laeve</name>
    <dbReference type="NCBI Taxonomy" id="68775"/>
    <lineage>
        <taxon>Eukaryota</taxon>
        <taxon>Fungi</taxon>
        <taxon>Dikarya</taxon>
        <taxon>Basidiomycota</taxon>
        <taxon>Agaricomycotina</taxon>
        <taxon>Agaricomycetes</taxon>
        <taxon>Agaricomycetidae</taxon>
        <taxon>Agaricales</taxon>
        <taxon>Agaricineae</taxon>
        <taxon>Nidulariaceae</taxon>
        <taxon>Crucibulum</taxon>
    </lineage>
</organism>
<dbReference type="Proteomes" id="UP000308652">
    <property type="component" value="Unassembled WGS sequence"/>
</dbReference>
<keyword evidence="5" id="KW-1185">Reference proteome</keyword>
<feature type="compositionally biased region" description="Basic and acidic residues" evidence="2">
    <location>
        <begin position="113"/>
        <end position="126"/>
    </location>
</feature>
<reference evidence="4 5" key="1">
    <citation type="journal article" date="2019" name="Nat. Ecol. Evol.">
        <title>Megaphylogeny resolves global patterns of mushroom evolution.</title>
        <authorList>
            <person name="Varga T."/>
            <person name="Krizsan K."/>
            <person name="Foldi C."/>
            <person name="Dima B."/>
            <person name="Sanchez-Garcia M."/>
            <person name="Sanchez-Ramirez S."/>
            <person name="Szollosi G.J."/>
            <person name="Szarkandi J.G."/>
            <person name="Papp V."/>
            <person name="Albert L."/>
            <person name="Andreopoulos W."/>
            <person name="Angelini C."/>
            <person name="Antonin V."/>
            <person name="Barry K.W."/>
            <person name="Bougher N.L."/>
            <person name="Buchanan P."/>
            <person name="Buyck B."/>
            <person name="Bense V."/>
            <person name="Catcheside P."/>
            <person name="Chovatia M."/>
            <person name="Cooper J."/>
            <person name="Damon W."/>
            <person name="Desjardin D."/>
            <person name="Finy P."/>
            <person name="Geml J."/>
            <person name="Haridas S."/>
            <person name="Hughes K."/>
            <person name="Justo A."/>
            <person name="Karasinski D."/>
            <person name="Kautmanova I."/>
            <person name="Kiss B."/>
            <person name="Kocsube S."/>
            <person name="Kotiranta H."/>
            <person name="LaButti K.M."/>
            <person name="Lechner B.E."/>
            <person name="Liimatainen K."/>
            <person name="Lipzen A."/>
            <person name="Lukacs Z."/>
            <person name="Mihaltcheva S."/>
            <person name="Morgado L.N."/>
            <person name="Niskanen T."/>
            <person name="Noordeloos M.E."/>
            <person name="Ohm R.A."/>
            <person name="Ortiz-Santana B."/>
            <person name="Ovrebo C."/>
            <person name="Racz N."/>
            <person name="Riley R."/>
            <person name="Savchenko A."/>
            <person name="Shiryaev A."/>
            <person name="Soop K."/>
            <person name="Spirin V."/>
            <person name="Szebenyi C."/>
            <person name="Tomsovsky M."/>
            <person name="Tulloss R.E."/>
            <person name="Uehling J."/>
            <person name="Grigoriev I.V."/>
            <person name="Vagvolgyi C."/>
            <person name="Papp T."/>
            <person name="Martin F.M."/>
            <person name="Miettinen O."/>
            <person name="Hibbett D.S."/>
            <person name="Nagy L.G."/>
        </authorList>
    </citation>
    <scope>NUCLEOTIDE SEQUENCE [LARGE SCALE GENOMIC DNA]</scope>
    <source>
        <strain evidence="4 5">CBS 166.37</strain>
    </source>
</reference>
<dbReference type="EMBL" id="ML213593">
    <property type="protein sequence ID" value="TFK41955.1"/>
    <property type="molecule type" value="Genomic_DNA"/>
</dbReference>
<evidence type="ECO:0000256" key="2">
    <source>
        <dbReference type="SAM" id="MobiDB-lite"/>
    </source>
</evidence>
<evidence type="ECO:0000259" key="3">
    <source>
        <dbReference type="Pfam" id="PF09429"/>
    </source>
</evidence>
<accession>A0A5C3MBE4</accession>
<feature type="compositionally biased region" description="Pro residues" evidence="2">
    <location>
        <begin position="302"/>
        <end position="328"/>
    </location>
</feature>
<dbReference type="GO" id="GO:0006396">
    <property type="term" value="P:RNA processing"/>
    <property type="evidence" value="ECO:0007669"/>
    <property type="project" value="InterPro"/>
</dbReference>
<feature type="compositionally biased region" description="Pro residues" evidence="2">
    <location>
        <begin position="285"/>
        <end position="294"/>
    </location>
</feature>
<evidence type="ECO:0000256" key="1">
    <source>
        <dbReference type="SAM" id="Coils"/>
    </source>
</evidence>
<feature type="region of interest" description="Disordered" evidence="2">
    <location>
        <begin position="82"/>
        <end position="388"/>
    </location>
</feature>
<dbReference type="STRING" id="68775.A0A5C3MBE4"/>
<evidence type="ECO:0000313" key="4">
    <source>
        <dbReference type="EMBL" id="TFK41955.1"/>
    </source>
</evidence>
<gene>
    <name evidence="4" type="ORF">BDQ12DRAFT_677440</name>
</gene>
<feature type="coiled-coil region" evidence="1">
    <location>
        <begin position="34"/>
        <end position="81"/>
    </location>
</feature>
<feature type="compositionally biased region" description="Basic and acidic residues" evidence="2">
    <location>
        <begin position="82"/>
        <end position="98"/>
    </location>
</feature>
<dbReference type="Pfam" id="PF12622">
    <property type="entry name" value="NpwBP"/>
    <property type="match status" value="1"/>
</dbReference>
<feature type="compositionally biased region" description="Acidic residues" evidence="2">
    <location>
        <begin position="154"/>
        <end position="167"/>
    </location>
</feature>
<feature type="compositionally biased region" description="Polar residues" evidence="2">
    <location>
        <begin position="335"/>
        <end position="370"/>
    </location>
</feature>
<name>A0A5C3MBE4_9AGAR</name>
<feature type="compositionally biased region" description="Pro residues" evidence="2">
    <location>
        <begin position="207"/>
        <end position="239"/>
    </location>
</feature>
<proteinExistence type="predicted"/>
<dbReference type="InterPro" id="IPR019007">
    <property type="entry name" value="Wbp11/ELF5/Saf1_N"/>
</dbReference>
<keyword evidence="1" id="KW-0175">Coiled coil</keyword>
<feature type="compositionally biased region" description="Pro residues" evidence="2">
    <location>
        <begin position="246"/>
        <end position="265"/>
    </location>
</feature>